<dbReference type="InterPro" id="IPR041913">
    <property type="entry name" value="POLD3_sf"/>
</dbReference>
<dbReference type="GO" id="GO:0043625">
    <property type="term" value="C:delta DNA polymerase complex"/>
    <property type="evidence" value="ECO:0007669"/>
    <property type="project" value="InterPro"/>
</dbReference>
<dbReference type="Proteomes" id="UP001176961">
    <property type="component" value="Unassembled WGS sequence"/>
</dbReference>
<evidence type="ECO:0000256" key="4">
    <source>
        <dbReference type="ARBA" id="ARBA00023242"/>
    </source>
</evidence>
<accession>A0AA36HFY3</accession>
<sequence length="170" mass="19219">MDKTLMSMILDERLVVTAVTLSRKEKITTSEAYRAMTEFYKKHTNHGGIWATVIVSGYREKFGVSVRSTIVCREEQLETVKKQFLNVDSVELFSLQAVPLKDISSILARDRLEDLKSFHIDTKENAPNPVKYCAEDFEVLRSDQHEVFNAMKRMADGGKPVSCALPGSSQ</sequence>
<dbReference type="GO" id="GO:0006297">
    <property type="term" value="P:nucleotide-excision repair, DNA gap filling"/>
    <property type="evidence" value="ECO:0007669"/>
    <property type="project" value="TreeGrafter"/>
</dbReference>
<dbReference type="InterPro" id="IPR019038">
    <property type="entry name" value="POLD3"/>
</dbReference>
<dbReference type="Gene3D" id="3.90.1030.20">
    <property type="entry name" value="DNA polymerase delta, p66 (Cdc27) subunit, wHTH domain"/>
    <property type="match status" value="1"/>
</dbReference>
<dbReference type="PANTHER" id="PTHR17598:SF13">
    <property type="entry name" value="DNA POLYMERASE DELTA SUBUNIT 3"/>
    <property type="match status" value="1"/>
</dbReference>
<comment type="subcellular location">
    <subcellularLocation>
        <location evidence="1">Nucleus</location>
    </subcellularLocation>
</comment>
<dbReference type="Pfam" id="PF09507">
    <property type="entry name" value="CDC27"/>
    <property type="match status" value="1"/>
</dbReference>
<dbReference type="EMBL" id="CATQJL010000326">
    <property type="protein sequence ID" value="CAJ0609447.1"/>
    <property type="molecule type" value="Genomic_DNA"/>
</dbReference>
<dbReference type="GO" id="GO:1904161">
    <property type="term" value="P:DNA synthesis involved in UV-damage excision repair"/>
    <property type="evidence" value="ECO:0007669"/>
    <property type="project" value="TreeGrafter"/>
</dbReference>
<keyword evidence="6" id="KW-1185">Reference proteome</keyword>
<dbReference type="PANTHER" id="PTHR17598">
    <property type="entry name" value="DNA POLYMERASE DELTA SUBUNIT 3"/>
    <property type="match status" value="1"/>
</dbReference>
<reference evidence="5" key="1">
    <citation type="submission" date="2023-07" db="EMBL/GenBank/DDBJ databases">
        <authorList>
            <consortium name="CYATHOMIX"/>
        </authorList>
    </citation>
    <scope>NUCLEOTIDE SEQUENCE</scope>
    <source>
        <strain evidence="5">N/A</strain>
    </source>
</reference>
<organism evidence="5 6">
    <name type="scientific">Cylicocyclus nassatus</name>
    <name type="common">Nematode worm</name>
    <dbReference type="NCBI Taxonomy" id="53992"/>
    <lineage>
        <taxon>Eukaryota</taxon>
        <taxon>Metazoa</taxon>
        <taxon>Ecdysozoa</taxon>
        <taxon>Nematoda</taxon>
        <taxon>Chromadorea</taxon>
        <taxon>Rhabditida</taxon>
        <taxon>Rhabditina</taxon>
        <taxon>Rhabditomorpha</taxon>
        <taxon>Strongyloidea</taxon>
        <taxon>Strongylidae</taxon>
        <taxon>Cylicocyclus</taxon>
    </lineage>
</organism>
<dbReference type="GO" id="GO:0003887">
    <property type="term" value="F:DNA-directed DNA polymerase activity"/>
    <property type="evidence" value="ECO:0007669"/>
    <property type="project" value="TreeGrafter"/>
</dbReference>
<evidence type="ECO:0000313" key="5">
    <source>
        <dbReference type="EMBL" id="CAJ0609447.1"/>
    </source>
</evidence>
<evidence type="ECO:0000256" key="2">
    <source>
        <dbReference type="ARBA" id="ARBA00017589"/>
    </source>
</evidence>
<proteinExistence type="predicted"/>
<name>A0AA36HFY3_CYLNA</name>
<evidence type="ECO:0000313" key="6">
    <source>
        <dbReference type="Proteomes" id="UP001176961"/>
    </source>
</evidence>
<evidence type="ECO:0000256" key="3">
    <source>
        <dbReference type="ARBA" id="ARBA00022705"/>
    </source>
</evidence>
<comment type="caution">
    <text evidence="5">The sequence shown here is derived from an EMBL/GenBank/DDBJ whole genome shotgun (WGS) entry which is preliminary data.</text>
</comment>
<gene>
    <name evidence="5" type="ORF">CYNAS_LOCUS21430</name>
</gene>
<dbReference type="AlphaFoldDB" id="A0AA36HFY3"/>
<keyword evidence="4" id="KW-0539">Nucleus</keyword>
<keyword evidence="3" id="KW-0235">DNA replication</keyword>
<evidence type="ECO:0000256" key="1">
    <source>
        <dbReference type="ARBA" id="ARBA00004123"/>
    </source>
</evidence>
<dbReference type="GO" id="GO:0006271">
    <property type="term" value="P:DNA strand elongation involved in DNA replication"/>
    <property type="evidence" value="ECO:0007669"/>
    <property type="project" value="TreeGrafter"/>
</dbReference>
<protein>
    <recommendedName>
        <fullName evidence="2">DNA polymerase delta subunit 3</fullName>
    </recommendedName>
</protein>